<evidence type="ECO:0000256" key="9">
    <source>
        <dbReference type="RuleBase" id="RU003357"/>
    </source>
</evidence>
<keyword evidence="4 8" id="KW-0812">Transmembrane</keyword>
<keyword evidence="5 9" id="KW-0798">TonB box</keyword>
<evidence type="ECO:0000256" key="3">
    <source>
        <dbReference type="ARBA" id="ARBA00022452"/>
    </source>
</evidence>
<dbReference type="Gene3D" id="2.170.130.10">
    <property type="entry name" value="TonB-dependent receptor, plug domain"/>
    <property type="match status" value="1"/>
</dbReference>
<dbReference type="NCBIfam" id="TIGR04057">
    <property type="entry name" value="SusC_RagA_signa"/>
    <property type="match status" value="1"/>
</dbReference>
<keyword evidence="2 8" id="KW-0813">Transport</keyword>
<gene>
    <name evidence="13" type="ORF">PY092_07255</name>
</gene>
<evidence type="ECO:0000313" key="13">
    <source>
        <dbReference type="EMBL" id="MDF0715939.1"/>
    </source>
</evidence>
<dbReference type="PROSITE" id="PS52016">
    <property type="entry name" value="TONB_DEPENDENT_REC_3"/>
    <property type="match status" value="1"/>
</dbReference>
<dbReference type="SUPFAM" id="SSF49464">
    <property type="entry name" value="Carboxypeptidase regulatory domain-like"/>
    <property type="match status" value="1"/>
</dbReference>
<evidence type="ECO:0000256" key="5">
    <source>
        <dbReference type="ARBA" id="ARBA00023077"/>
    </source>
</evidence>
<evidence type="ECO:0000256" key="6">
    <source>
        <dbReference type="ARBA" id="ARBA00023136"/>
    </source>
</evidence>
<feature type="chain" id="PRO_5047177107" evidence="10">
    <location>
        <begin position="22"/>
        <end position="1024"/>
    </location>
</feature>
<dbReference type="Pfam" id="PF00593">
    <property type="entry name" value="TonB_dep_Rec_b-barrel"/>
    <property type="match status" value="1"/>
</dbReference>
<comment type="subcellular location">
    <subcellularLocation>
        <location evidence="1 8">Cell outer membrane</location>
        <topology evidence="1 8">Multi-pass membrane protein</topology>
    </subcellularLocation>
</comment>
<dbReference type="Proteomes" id="UP001221366">
    <property type="component" value="Unassembled WGS sequence"/>
</dbReference>
<evidence type="ECO:0000256" key="2">
    <source>
        <dbReference type="ARBA" id="ARBA00022448"/>
    </source>
</evidence>
<evidence type="ECO:0000256" key="7">
    <source>
        <dbReference type="ARBA" id="ARBA00023237"/>
    </source>
</evidence>
<reference evidence="13 14" key="1">
    <citation type="submission" date="2023-03" db="EMBL/GenBank/DDBJ databases">
        <title>Muricauda XX sp. nov. and Muricauda XXX sp. nov., two novel species isolated from Okinawa Trough.</title>
        <authorList>
            <person name="Cao W."/>
            <person name="Deng X."/>
        </authorList>
    </citation>
    <scope>NUCLEOTIDE SEQUENCE [LARGE SCALE GENOMIC DNA]</scope>
    <source>
        <strain evidence="13 14">334s03</strain>
    </source>
</reference>
<name>A0ABT5XXM6_9FLAO</name>
<proteinExistence type="inferred from homology"/>
<evidence type="ECO:0000313" key="14">
    <source>
        <dbReference type="Proteomes" id="UP001221366"/>
    </source>
</evidence>
<sequence length="1024" mass="113844">MRIKRMYLLWCMFLVPFVQYAQITVQGMVTDTATQDPLPGVSIIIKGTSQGTATDFDGNYLIEANMGDTLVFSYIGFQPKEVVVSGGTLNVTLDEDTTLLDEVVVIGYGTTTVEDATGSVSSVTTEDFNKGAIVSTDQLLTGKTAGVRITNNGGQPDSAPNIRIRGGSSLTANNNPLIVIDGIPVDNTNPAGVSNPLTLINPNDVESFSILKDASATAIYGSRASNGVIIITTKKGLTGGFKFNFSSNTTVSKVGKKIDMMDGDAFARFIQEYHPTETDLLGVDDPSTDAEDDLSTEAIEGRILYDTDWQDAIYRTAISFDHNFSARGSIFKSVPIRMSLGYTDSQGLVKTSDYERVTSSVKLTPRFLDDHLKVDINAKGIMSKKNAIDEGGALGGAVNMDPTKPIYDNSAGNLFGGYYQNLTYDEEFDVMQLDGQWNPVAILMQRYRPERVKKILANMELDYKMHFLPELRAVANVGIEASKSKIKEVYSDNSIATYNINEDERMGVFNPGVNYRENQDIINRTLESYLAYEKELDGIVSNFDVQAGYSYQNFKNDGNKEEYTYDDATGLRKLQIDEQNPTNRYYTELNLQSFFGRTNINFYDKYLLTLSFRADASSLFTKDNRWGYFPAAALAWKIYEEDFMENIDFVNNLKLRLGWGRTGQQDITGSVGYYPSVPLFEAGGATSQYLSGYALYSAINFNPDLTWEKAETFNVGLDFGFFPNNVLSGSIDAYYRTTDDLLAYVPTAPGQSLGSSFAKNVGSTESKGFEVNFNVRALNQDKITLEFYGNTSYSRAEVTDLQDVSKITAIESGLPTGTGNYLAYHAVGYQPYSAWVYKQLYDDQGNPIHGAFADFNGDGVVDNDDRYYKTLRPNWTFGFGFNFNYGKFDLSSSFRGQIGGQVYNAKRLTSGWVDNALPDNTASLSNVLDFYTGAADFNFVDIQNEVPWSDYFLEDATFLRCENIVLGYRLDDAVPNVSMRFYGALNNPFIITKYDGQDPENFNAIDNNFYPRPRSFTIGVNVDF</sequence>
<keyword evidence="13" id="KW-0675">Receptor</keyword>
<organism evidence="13 14">
    <name type="scientific">Flagellimonas yonaguniensis</name>
    <dbReference type="NCBI Taxonomy" id="3031325"/>
    <lineage>
        <taxon>Bacteria</taxon>
        <taxon>Pseudomonadati</taxon>
        <taxon>Bacteroidota</taxon>
        <taxon>Flavobacteriia</taxon>
        <taxon>Flavobacteriales</taxon>
        <taxon>Flavobacteriaceae</taxon>
        <taxon>Flagellimonas</taxon>
    </lineage>
</organism>
<dbReference type="RefSeq" id="WP_275615186.1">
    <property type="nucleotide sequence ID" value="NZ_JARFVB010000003.1"/>
</dbReference>
<dbReference type="InterPro" id="IPR008969">
    <property type="entry name" value="CarboxyPept-like_regulatory"/>
</dbReference>
<evidence type="ECO:0000256" key="8">
    <source>
        <dbReference type="PROSITE-ProRule" id="PRU01360"/>
    </source>
</evidence>
<dbReference type="Gene3D" id="2.60.40.1120">
    <property type="entry name" value="Carboxypeptidase-like, regulatory domain"/>
    <property type="match status" value="1"/>
</dbReference>
<dbReference type="Pfam" id="PF07715">
    <property type="entry name" value="Plug"/>
    <property type="match status" value="1"/>
</dbReference>
<dbReference type="EMBL" id="JARFVB010000003">
    <property type="protein sequence ID" value="MDF0715939.1"/>
    <property type="molecule type" value="Genomic_DNA"/>
</dbReference>
<dbReference type="InterPro" id="IPR037066">
    <property type="entry name" value="Plug_dom_sf"/>
</dbReference>
<keyword evidence="14" id="KW-1185">Reference proteome</keyword>
<feature type="signal peptide" evidence="10">
    <location>
        <begin position="1"/>
        <end position="21"/>
    </location>
</feature>
<evidence type="ECO:0000256" key="10">
    <source>
        <dbReference type="SAM" id="SignalP"/>
    </source>
</evidence>
<protein>
    <submittedName>
        <fullName evidence="13">TonB-dependent receptor</fullName>
    </submittedName>
</protein>
<evidence type="ECO:0000256" key="4">
    <source>
        <dbReference type="ARBA" id="ARBA00022692"/>
    </source>
</evidence>
<accession>A0ABT5XXM6</accession>
<dbReference type="Gene3D" id="2.40.170.20">
    <property type="entry name" value="TonB-dependent receptor, beta-barrel domain"/>
    <property type="match status" value="1"/>
</dbReference>
<evidence type="ECO:0000259" key="12">
    <source>
        <dbReference type="Pfam" id="PF07715"/>
    </source>
</evidence>
<dbReference type="InterPro" id="IPR000531">
    <property type="entry name" value="Beta-barrel_TonB"/>
</dbReference>
<dbReference type="InterPro" id="IPR036942">
    <property type="entry name" value="Beta-barrel_TonB_sf"/>
</dbReference>
<dbReference type="SUPFAM" id="SSF56935">
    <property type="entry name" value="Porins"/>
    <property type="match status" value="1"/>
</dbReference>
<evidence type="ECO:0000259" key="11">
    <source>
        <dbReference type="Pfam" id="PF00593"/>
    </source>
</evidence>
<dbReference type="Pfam" id="PF13715">
    <property type="entry name" value="CarbopepD_reg_2"/>
    <property type="match status" value="1"/>
</dbReference>
<feature type="domain" description="TonB-dependent receptor-like beta-barrel" evidence="11">
    <location>
        <begin position="498"/>
        <end position="971"/>
    </location>
</feature>
<keyword evidence="10" id="KW-0732">Signal</keyword>
<dbReference type="InterPro" id="IPR039426">
    <property type="entry name" value="TonB-dep_rcpt-like"/>
</dbReference>
<keyword evidence="3 8" id="KW-1134">Transmembrane beta strand</keyword>
<keyword evidence="7 8" id="KW-0998">Cell outer membrane</keyword>
<keyword evidence="6 8" id="KW-0472">Membrane</keyword>
<dbReference type="InterPro" id="IPR023996">
    <property type="entry name" value="TonB-dep_OMP_SusC/RagA"/>
</dbReference>
<dbReference type="InterPro" id="IPR023997">
    <property type="entry name" value="TonB-dep_OMP_SusC/RagA_CS"/>
</dbReference>
<comment type="similarity">
    <text evidence="8 9">Belongs to the TonB-dependent receptor family.</text>
</comment>
<dbReference type="NCBIfam" id="TIGR04056">
    <property type="entry name" value="OMP_RagA_SusC"/>
    <property type="match status" value="1"/>
</dbReference>
<evidence type="ECO:0000256" key="1">
    <source>
        <dbReference type="ARBA" id="ARBA00004571"/>
    </source>
</evidence>
<comment type="caution">
    <text evidence="13">The sequence shown here is derived from an EMBL/GenBank/DDBJ whole genome shotgun (WGS) entry which is preliminary data.</text>
</comment>
<feature type="domain" description="TonB-dependent receptor plug" evidence="12">
    <location>
        <begin position="113"/>
        <end position="228"/>
    </location>
</feature>
<dbReference type="InterPro" id="IPR012910">
    <property type="entry name" value="Plug_dom"/>
</dbReference>